<evidence type="ECO:0008006" key="4">
    <source>
        <dbReference type="Google" id="ProtNLM"/>
    </source>
</evidence>
<protein>
    <recommendedName>
        <fullName evidence="4">Inverse autotransporter beta-domain domain-containing protein</fullName>
    </recommendedName>
</protein>
<dbReference type="AlphaFoldDB" id="A0A2M9ZAB0"/>
<sequence length="292" mass="32798">MRLLQILVLFFPLVEIFSQSSPLPPELILRPWRTGGEISGFARMDSGEKTGYGGILQVPFFLGKEEGFRISILGSDRDSLGKRSSEFGLGYRSPRFILFGFQIQLGGSPEKSPGLHASFGLHRAFGSLDFLFRKKMDEEIFGVLLRSGHESGIQITVSLETIRRNDGTEKEERISFGFVWSFERISGDVKIGETGEEPSGHIVLGISPFYKTLYSEKQEPPPKPKTEKPKKKLPSLSADELLSYGFSLSESLSISSASKEEEKIFLERISSLSEEKRKKIRRLILKKERSGL</sequence>
<reference evidence="2 3" key="1">
    <citation type="submission" date="2017-07" db="EMBL/GenBank/DDBJ databases">
        <title>Leptospira spp. isolated from tropical soils.</title>
        <authorList>
            <person name="Thibeaux R."/>
            <person name="Iraola G."/>
            <person name="Ferres I."/>
            <person name="Bierque E."/>
            <person name="Girault D."/>
            <person name="Soupe-Gilbert M.-E."/>
            <person name="Picardeau M."/>
            <person name="Goarant C."/>
        </authorList>
    </citation>
    <scope>NUCLEOTIDE SEQUENCE [LARGE SCALE GENOMIC DNA]</scope>
    <source>
        <strain evidence="2 3">FH2-C-A2</strain>
    </source>
</reference>
<accession>A0A2M9ZAB0</accession>
<evidence type="ECO:0000313" key="2">
    <source>
        <dbReference type="EMBL" id="PJZ65355.1"/>
    </source>
</evidence>
<feature type="compositionally biased region" description="Basic and acidic residues" evidence="1">
    <location>
        <begin position="215"/>
        <end position="227"/>
    </location>
</feature>
<name>A0A2M9ZAB0_9LEPT</name>
<dbReference type="Proteomes" id="UP000231912">
    <property type="component" value="Unassembled WGS sequence"/>
</dbReference>
<organism evidence="2 3">
    <name type="scientific">Leptospira wolffii</name>
    <dbReference type="NCBI Taxonomy" id="409998"/>
    <lineage>
        <taxon>Bacteria</taxon>
        <taxon>Pseudomonadati</taxon>
        <taxon>Spirochaetota</taxon>
        <taxon>Spirochaetia</taxon>
        <taxon>Leptospirales</taxon>
        <taxon>Leptospiraceae</taxon>
        <taxon>Leptospira</taxon>
    </lineage>
</organism>
<evidence type="ECO:0000256" key="1">
    <source>
        <dbReference type="SAM" id="MobiDB-lite"/>
    </source>
</evidence>
<gene>
    <name evidence="2" type="ORF">CH371_13230</name>
</gene>
<evidence type="ECO:0000313" key="3">
    <source>
        <dbReference type="Proteomes" id="UP000231912"/>
    </source>
</evidence>
<dbReference type="EMBL" id="NPDT01000005">
    <property type="protein sequence ID" value="PJZ65355.1"/>
    <property type="molecule type" value="Genomic_DNA"/>
</dbReference>
<dbReference type="RefSeq" id="WP_100759317.1">
    <property type="nucleotide sequence ID" value="NZ_NPDT01000005.1"/>
</dbReference>
<proteinExistence type="predicted"/>
<feature type="region of interest" description="Disordered" evidence="1">
    <location>
        <begin position="215"/>
        <end position="234"/>
    </location>
</feature>
<comment type="caution">
    <text evidence="2">The sequence shown here is derived from an EMBL/GenBank/DDBJ whole genome shotgun (WGS) entry which is preliminary data.</text>
</comment>